<dbReference type="PANTHER" id="PTHR13696">
    <property type="entry name" value="P-LOOP CONTAINING NUCLEOSIDE TRIPHOSPHATE HYDROLASE"/>
    <property type="match status" value="1"/>
</dbReference>
<proteinExistence type="predicted"/>
<dbReference type="InterPro" id="IPR050678">
    <property type="entry name" value="DNA_Partitioning_ATPase"/>
</dbReference>
<reference evidence="2" key="1">
    <citation type="submission" date="2020-05" db="EMBL/GenBank/DDBJ databases">
        <authorList>
            <person name="Chiriac C."/>
            <person name="Salcher M."/>
            <person name="Ghai R."/>
            <person name="Kavagutti S V."/>
        </authorList>
    </citation>
    <scope>NUCLEOTIDE SEQUENCE</scope>
</reference>
<dbReference type="InterPro" id="IPR027417">
    <property type="entry name" value="P-loop_NTPase"/>
</dbReference>
<dbReference type="InterPro" id="IPR025669">
    <property type="entry name" value="AAA_dom"/>
</dbReference>
<sequence length="256" mass="26830">MTTVALLNQKGGVGKTTVTLGLASAAQAAGDRVLVVDLDPQASATWTLGIVPDNATLGVADAIAAGTKGAAAAAIVESAWSPLVWVLPSSSGLADREHDSGRLLEKRLAKALEGVTDSYDLVLIDCPPSLGGNARGALTAADLALIVVEPASYSLRGVAAVLDLIDDVWDRSNPDLDLAGVIVNKMPAVSSEADRRTDELVEMVGRKAVWKPAIPNRVIVNQAHGEQRPIHSYGYRAREVVDALDALYVKLRRAAK</sequence>
<dbReference type="CDD" id="cd02042">
    <property type="entry name" value="ParAB_family"/>
    <property type="match status" value="1"/>
</dbReference>
<name>A0A6J6RZU6_9ZZZZ</name>
<gene>
    <name evidence="2" type="ORF">UFOPK2754_00275</name>
</gene>
<dbReference type="EMBL" id="CAEZYR010000006">
    <property type="protein sequence ID" value="CAB4727818.1"/>
    <property type="molecule type" value="Genomic_DNA"/>
</dbReference>
<dbReference type="PIRSF" id="PIRSF009320">
    <property type="entry name" value="Nuc_binding_HP_1000"/>
    <property type="match status" value="1"/>
</dbReference>
<evidence type="ECO:0000313" key="2">
    <source>
        <dbReference type="EMBL" id="CAB4727818.1"/>
    </source>
</evidence>
<dbReference type="PANTHER" id="PTHR13696:SF96">
    <property type="entry name" value="COBQ_COBB_MIND_PARA NUCLEOTIDE BINDING DOMAIN-CONTAINING PROTEIN"/>
    <property type="match status" value="1"/>
</dbReference>
<organism evidence="2">
    <name type="scientific">freshwater metagenome</name>
    <dbReference type="NCBI Taxonomy" id="449393"/>
    <lineage>
        <taxon>unclassified sequences</taxon>
        <taxon>metagenomes</taxon>
        <taxon>ecological metagenomes</taxon>
    </lineage>
</organism>
<dbReference type="SUPFAM" id="SSF52540">
    <property type="entry name" value="P-loop containing nucleoside triphosphate hydrolases"/>
    <property type="match status" value="1"/>
</dbReference>
<feature type="domain" description="AAA" evidence="1">
    <location>
        <begin position="1"/>
        <end position="177"/>
    </location>
</feature>
<dbReference type="Gene3D" id="3.40.50.300">
    <property type="entry name" value="P-loop containing nucleotide triphosphate hydrolases"/>
    <property type="match status" value="1"/>
</dbReference>
<accession>A0A6J6RZU6</accession>
<protein>
    <submittedName>
        <fullName evidence="2">Unannotated protein</fullName>
    </submittedName>
</protein>
<evidence type="ECO:0000259" key="1">
    <source>
        <dbReference type="Pfam" id="PF13614"/>
    </source>
</evidence>
<dbReference type="AlphaFoldDB" id="A0A6J6RZU6"/>
<dbReference type="Pfam" id="PF13614">
    <property type="entry name" value="AAA_31"/>
    <property type="match status" value="1"/>
</dbReference>